<dbReference type="AlphaFoldDB" id="A0A0D2YIT4"/>
<dbReference type="EnsemblFungi" id="FOXG_16448T0">
    <property type="protein sequence ID" value="FOXG_16448P0"/>
    <property type="gene ID" value="FOXG_16448"/>
</dbReference>
<organism evidence="2 3">
    <name type="scientific">Fusarium oxysporum (strain Fo5176)</name>
    <name type="common">Fusarium vascular wilt</name>
    <dbReference type="NCBI Taxonomy" id="660025"/>
    <lineage>
        <taxon>Eukaryota</taxon>
        <taxon>Fungi</taxon>
        <taxon>Dikarya</taxon>
        <taxon>Ascomycota</taxon>
        <taxon>Pezizomycotina</taxon>
        <taxon>Sordariomycetes</taxon>
        <taxon>Hypocreomycetidae</taxon>
        <taxon>Hypocreales</taxon>
        <taxon>Nectriaceae</taxon>
        <taxon>Fusarium</taxon>
        <taxon>Fusarium oxysporum species complex</taxon>
    </lineage>
</organism>
<feature type="compositionally biased region" description="Basic and acidic residues" evidence="1">
    <location>
        <begin position="305"/>
        <end position="319"/>
    </location>
</feature>
<accession>A0A0D2YIT4</accession>
<proteinExistence type="predicted"/>
<feature type="compositionally biased region" description="Acidic residues" evidence="1">
    <location>
        <begin position="239"/>
        <end position="291"/>
    </location>
</feature>
<dbReference type="Proteomes" id="UP000002489">
    <property type="component" value="Unassembled WGS sequence"/>
</dbReference>
<name>A0A0D2YIT4_FUSOF</name>
<feature type="region of interest" description="Disordered" evidence="1">
    <location>
        <begin position="130"/>
        <end position="154"/>
    </location>
</feature>
<evidence type="ECO:0000313" key="3">
    <source>
        <dbReference type="Proteomes" id="UP000002489"/>
    </source>
</evidence>
<evidence type="ECO:0000256" key="1">
    <source>
        <dbReference type="SAM" id="MobiDB-lite"/>
    </source>
</evidence>
<protein>
    <submittedName>
        <fullName evidence="2">Uncharacterized protein</fullName>
    </submittedName>
</protein>
<reference evidence="3" key="1">
    <citation type="journal article" date="2012" name="Mol. Plant Microbe Interact.">
        <title>A highly conserved effector in Fusarium oxysporum is required for full virulence on Arabidopsis.</title>
        <authorList>
            <person name="Thatcher L.F."/>
            <person name="Gardiner D.M."/>
            <person name="Kazan K."/>
            <person name="Manners J."/>
        </authorList>
    </citation>
    <scope>NUCLEOTIDE SEQUENCE [LARGE SCALE GENOMIC DNA]</scope>
    <source>
        <strain evidence="3">Fo5176</strain>
    </source>
</reference>
<sequence length="627" mass="71474">MDEHDILLDEIAEPEDCVPVGAAEESNDDGIESFAGTDFVDELYTNDDELDEHGVRMAIEAQATNKDDFKIDHSKGSLRMKRQYWHSSYAGKHVSTNLSFDIRNRTFRIATAASREVWFIVMHPVQSQMDDLSGSHGQRRQRQKASRQSSAVERHHAKALAEYIVEVFTDSELLGEGVEPSWGLNDRRTSNFSQNHSYDRFWVDNEPAFHTYDCGANIEIEVNEELKDLPMETRLRSESEDDDDPDSDSDSESQSESEIEPEPDSELEPEPEPEPEPELESEIEPEPDSELDPSGANAIDDHDDGNDGQRDSTSSRDEAPTEGNPADPENDHDIYQEHLYSDGLEHLRTELEKKYNIDNIDQISYALAADVNCIERNPSIRSAFQQDVDDGTLSLLADRRAIVRHFGGSRGFTFYPLAFHSRYGNFSSPRPPPFLDDVCLVMRDNMSYRNNGADDVLSFGYFHAYSNIKRTIRHSPEDLLPARGIATGALTLPPSEAIQRGYISARQQRLLRTLAGEQTPDQPSLTMPFAREGHRIRAAMSQDQVAFRMEQVVTIRPSKLERGHRHFFSVLHPIFQLMRFFLKEKRAYTTVLRSFLPSIFPTILCSFAKMFELGLAEMHRRFLLKNY</sequence>
<feature type="region of interest" description="Disordered" evidence="1">
    <location>
        <begin position="234"/>
        <end position="333"/>
    </location>
</feature>
<reference evidence="2" key="2">
    <citation type="submission" date="2025-08" db="UniProtKB">
        <authorList>
            <consortium name="EnsemblFungi"/>
        </authorList>
    </citation>
    <scope>IDENTIFICATION</scope>
    <source>
        <strain evidence="2">4287 / CBS 123668 / FGSC 9935 / NRRL 34936</strain>
    </source>
</reference>
<evidence type="ECO:0000313" key="2">
    <source>
        <dbReference type="EnsemblFungi" id="FOXG_16448P0"/>
    </source>
</evidence>